<feature type="region of interest" description="Disordered" evidence="1">
    <location>
        <begin position="18"/>
        <end position="50"/>
    </location>
</feature>
<dbReference type="STRING" id="360107.CHAB381_1205"/>
<accession>A7I2L8</accession>
<dbReference type="Proteomes" id="UP000002407">
    <property type="component" value="Chromosome"/>
</dbReference>
<proteinExistence type="predicted"/>
<name>A7I2L8_CAMHC</name>
<feature type="compositionally biased region" description="Polar residues" evidence="1">
    <location>
        <begin position="25"/>
        <end position="34"/>
    </location>
</feature>
<dbReference type="RefSeq" id="WP_012109059.1">
    <property type="nucleotide sequence ID" value="NC_009714.1"/>
</dbReference>
<dbReference type="AlphaFoldDB" id="A7I2L8"/>
<reference evidence="3" key="1">
    <citation type="submission" date="2007-07" db="EMBL/GenBank/DDBJ databases">
        <title>Complete genome sequence of Campylobacter hominis ATCC BAA-381, a commensal isolated from the human gastrointestinal tract.</title>
        <authorList>
            <person name="Fouts D.E."/>
            <person name="Mongodin E.F."/>
            <person name="Puiu D."/>
            <person name="Sebastian Y."/>
            <person name="Miller W.G."/>
            <person name="Mandrell R.E."/>
            <person name="Nelson K.E."/>
        </authorList>
    </citation>
    <scope>NUCLEOTIDE SEQUENCE [LARGE SCALE GENOMIC DNA]</scope>
    <source>
        <strain evidence="3">ATCC BAA-381 / LMG 19568 / NCTC 13146 / CH001A</strain>
    </source>
</reference>
<evidence type="ECO:0000313" key="2">
    <source>
        <dbReference type="EMBL" id="ABS51290.1"/>
    </source>
</evidence>
<dbReference type="EMBL" id="CP000776">
    <property type="protein sequence ID" value="ABS51290.1"/>
    <property type="molecule type" value="Genomic_DNA"/>
</dbReference>
<dbReference type="KEGG" id="cha:CHAB381_1205"/>
<evidence type="ECO:0000256" key="1">
    <source>
        <dbReference type="SAM" id="MobiDB-lite"/>
    </source>
</evidence>
<evidence type="ECO:0000313" key="3">
    <source>
        <dbReference type="Proteomes" id="UP000002407"/>
    </source>
</evidence>
<protein>
    <submittedName>
        <fullName evidence="2">Uncharacterized protein</fullName>
    </submittedName>
</protein>
<organism evidence="2 3">
    <name type="scientific">Campylobacter hominis (strain ATCC BAA-381 / DSM 21671 / CCUG 45161 / LMG 19568 / NCTC 13146 / CH001A)</name>
    <dbReference type="NCBI Taxonomy" id="360107"/>
    <lineage>
        <taxon>Bacteria</taxon>
        <taxon>Pseudomonadati</taxon>
        <taxon>Campylobacterota</taxon>
        <taxon>Epsilonproteobacteria</taxon>
        <taxon>Campylobacterales</taxon>
        <taxon>Campylobacteraceae</taxon>
        <taxon>Campylobacter</taxon>
    </lineage>
</organism>
<gene>
    <name evidence="2" type="ordered locus">CHAB381_1205</name>
</gene>
<dbReference type="HOGENOM" id="CLU_2367565_0_0_7"/>
<feature type="compositionally biased region" description="Low complexity" evidence="1">
    <location>
        <begin position="35"/>
        <end position="45"/>
    </location>
</feature>
<sequence>MQDDEKYKKIKEALDRLHKQKQNSKENLNSQTLCNNNTINNQNPNFKDKNLKNINLSNSKDNLKINHICKTTQNKILKIQTKIQILIKIITHQIP</sequence>
<keyword evidence="3" id="KW-1185">Reference proteome</keyword>